<sequence length="64" mass="7190">MPRRAGKELEICVIKTVGIHGELTLELKQAGNEEDSELTININEDSDLRRKDGGKKGRRKCIQV</sequence>
<organism evidence="1 2">
    <name type="scientific">Hamiltosporidium tvaerminnensis</name>
    <dbReference type="NCBI Taxonomy" id="1176355"/>
    <lineage>
        <taxon>Eukaryota</taxon>
        <taxon>Fungi</taxon>
        <taxon>Fungi incertae sedis</taxon>
        <taxon>Microsporidia</taxon>
        <taxon>Dubosqiidae</taxon>
        <taxon>Hamiltosporidium</taxon>
    </lineage>
</organism>
<accession>A0A4Q9LZZ3</accession>
<reference evidence="1 2" key="1">
    <citation type="submission" date="2017-12" db="EMBL/GenBank/DDBJ databases">
        <authorList>
            <person name="Pombert J.-F."/>
            <person name="Haag K.L."/>
            <person name="Ebert D."/>
        </authorList>
    </citation>
    <scope>NUCLEOTIDE SEQUENCE [LARGE SCALE GENOMIC DNA]</scope>
    <source>
        <strain evidence="1">IL-G-3</strain>
    </source>
</reference>
<gene>
    <name evidence="1" type="ORF">CWI38_0184p0070</name>
</gene>
<proteinExistence type="predicted"/>
<protein>
    <submittedName>
        <fullName evidence="1">Uncharacterized protein</fullName>
    </submittedName>
</protein>
<name>A0A4Q9LZZ3_9MICR</name>
<dbReference type="VEuPathDB" id="MicrosporidiaDB:CWI38_0184p0070"/>
<dbReference type="AlphaFoldDB" id="A0A4Q9LZZ3"/>
<keyword evidence="2" id="KW-1185">Reference proteome</keyword>
<evidence type="ECO:0000313" key="2">
    <source>
        <dbReference type="Proteomes" id="UP000292282"/>
    </source>
</evidence>
<evidence type="ECO:0000313" key="1">
    <source>
        <dbReference type="EMBL" id="TBU19865.1"/>
    </source>
</evidence>
<dbReference type="Proteomes" id="UP000292282">
    <property type="component" value="Unassembled WGS sequence"/>
</dbReference>
<dbReference type="EMBL" id="PITK01000184">
    <property type="protein sequence ID" value="TBU19865.1"/>
    <property type="molecule type" value="Genomic_DNA"/>
</dbReference>
<comment type="caution">
    <text evidence="1">The sequence shown here is derived from an EMBL/GenBank/DDBJ whole genome shotgun (WGS) entry which is preliminary data.</text>
</comment>